<dbReference type="HOGENOM" id="CLU_2076931_0_0_1"/>
<reference evidence="2" key="1">
    <citation type="submission" date="2015-04" db="UniProtKB">
        <authorList>
            <consortium name="EnsemblPlants"/>
        </authorList>
    </citation>
    <scope>IDENTIFICATION</scope>
</reference>
<dbReference type="Gramene" id="OPUNC08G02640.1">
    <property type="protein sequence ID" value="OPUNC08G02640.1"/>
    <property type="gene ID" value="OPUNC08G02640"/>
</dbReference>
<evidence type="ECO:0000313" key="3">
    <source>
        <dbReference type="Proteomes" id="UP000026962"/>
    </source>
</evidence>
<evidence type="ECO:0000313" key="2">
    <source>
        <dbReference type="EnsemblPlants" id="OPUNC08G02640.1"/>
    </source>
</evidence>
<protein>
    <submittedName>
        <fullName evidence="2">Uncharacterized protein</fullName>
    </submittedName>
</protein>
<feature type="region of interest" description="Disordered" evidence="1">
    <location>
        <begin position="46"/>
        <end position="69"/>
    </location>
</feature>
<dbReference type="Proteomes" id="UP000026962">
    <property type="component" value="Chromosome 8"/>
</dbReference>
<organism evidence="2">
    <name type="scientific">Oryza punctata</name>
    <name type="common">Red rice</name>
    <dbReference type="NCBI Taxonomy" id="4537"/>
    <lineage>
        <taxon>Eukaryota</taxon>
        <taxon>Viridiplantae</taxon>
        <taxon>Streptophyta</taxon>
        <taxon>Embryophyta</taxon>
        <taxon>Tracheophyta</taxon>
        <taxon>Spermatophyta</taxon>
        <taxon>Magnoliopsida</taxon>
        <taxon>Liliopsida</taxon>
        <taxon>Poales</taxon>
        <taxon>Poaceae</taxon>
        <taxon>BOP clade</taxon>
        <taxon>Oryzoideae</taxon>
        <taxon>Oryzeae</taxon>
        <taxon>Oryzinae</taxon>
        <taxon>Oryza</taxon>
    </lineage>
</organism>
<name>A0A0E0LR68_ORYPU</name>
<accession>A0A0E0LR68</accession>
<dbReference type="AlphaFoldDB" id="A0A0E0LR68"/>
<keyword evidence="3" id="KW-1185">Reference proteome</keyword>
<sequence>MDFRWRVRFEKSPDDASEPHNTIVRLTETATDISGWRRIAFHGHLRPATPGAPSGVGGGEQSQTGEISAAPDRLRLLDKRALAEVAERLVIHDWGADNYEKFPNAAQAIGYLLPVFEI</sequence>
<reference evidence="2" key="2">
    <citation type="submission" date="2018-05" db="EMBL/GenBank/DDBJ databases">
        <title>OpunRS2 (Oryza punctata Reference Sequence Version 2).</title>
        <authorList>
            <person name="Zhang J."/>
            <person name="Kudrna D."/>
            <person name="Lee S."/>
            <person name="Talag J."/>
            <person name="Welchert J."/>
            <person name="Wing R.A."/>
        </authorList>
    </citation>
    <scope>NUCLEOTIDE SEQUENCE [LARGE SCALE GENOMIC DNA]</scope>
</reference>
<evidence type="ECO:0000256" key="1">
    <source>
        <dbReference type="SAM" id="MobiDB-lite"/>
    </source>
</evidence>
<dbReference type="EnsemblPlants" id="OPUNC08G02640.1">
    <property type="protein sequence ID" value="OPUNC08G02640.1"/>
    <property type="gene ID" value="OPUNC08G02640"/>
</dbReference>
<proteinExistence type="predicted"/>